<reference evidence="1 2" key="1">
    <citation type="submission" date="2019-01" db="EMBL/GenBank/DDBJ databases">
        <authorList>
            <person name="Brito A."/>
        </authorList>
    </citation>
    <scope>NUCLEOTIDE SEQUENCE [LARGE SCALE GENOMIC DNA]</scope>
    <source>
        <strain evidence="1">1</strain>
    </source>
</reference>
<sequence>MNTLGVSYEIQQQQQQKIFYFINFSQFLCDRYIHSHSSSRTVIK</sequence>
<proteinExistence type="predicted"/>
<evidence type="ECO:0000313" key="2">
    <source>
        <dbReference type="Proteomes" id="UP000320055"/>
    </source>
</evidence>
<dbReference type="AlphaFoldDB" id="A0A563VNS6"/>
<dbReference type="EMBL" id="CAACVJ010000085">
    <property type="protein sequence ID" value="VEP12983.1"/>
    <property type="molecule type" value="Genomic_DNA"/>
</dbReference>
<gene>
    <name evidence="1" type="ORF">H1P_1750008</name>
</gene>
<keyword evidence="2" id="KW-1185">Reference proteome</keyword>
<accession>A0A563VNS6</accession>
<name>A0A563VNS6_9CYAN</name>
<dbReference type="Proteomes" id="UP000320055">
    <property type="component" value="Unassembled WGS sequence"/>
</dbReference>
<protein>
    <submittedName>
        <fullName evidence="1">Uncharacterized protein</fullName>
    </submittedName>
</protein>
<evidence type="ECO:0000313" key="1">
    <source>
        <dbReference type="EMBL" id="VEP12983.1"/>
    </source>
</evidence>
<organism evidence="1 2">
    <name type="scientific">Hyella patelloides LEGE 07179</name>
    <dbReference type="NCBI Taxonomy" id="945734"/>
    <lineage>
        <taxon>Bacteria</taxon>
        <taxon>Bacillati</taxon>
        <taxon>Cyanobacteriota</taxon>
        <taxon>Cyanophyceae</taxon>
        <taxon>Pleurocapsales</taxon>
        <taxon>Hyellaceae</taxon>
        <taxon>Hyella</taxon>
    </lineage>
</organism>